<dbReference type="InterPro" id="IPR036866">
    <property type="entry name" value="RibonucZ/Hydroxyglut_hydro"/>
</dbReference>
<keyword evidence="2" id="KW-1185">Reference proteome</keyword>
<accession>A0A8T8WIG0</accession>
<dbReference type="RefSeq" id="WP_222609376.1">
    <property type="nucleotide sequence ID" value="NZ_CP081960.1"/>
</dbReference>
<dbReference type="EMBL" id="CP081960">
    <property type="protein sequence ID" value="QZP39627.1"/>
    <property type="molecule type" value="Genomic_DNA"/>
</dbReference>
<proteinExistence type="predicted"/>
<keyword evidence="1" id="KW-0614">Plasmid</keyword>
<dbReference type="Gene3D" id="3.60.15.10">
    <property type="entry name" value="Ribonuclease Z/Hydroxyacylglutathione hydrolase-like"/>
    <property type="match status" value="1"/>
</dbReference>
<dbReference type="SUPFAM" id="SSF56281">
    <property type="entry name" value="Metallo-hydrolase/oxidoreductase"/>
    <property type="match status" value="1"/>
</dbReference>
<evidence type="ECO:0000313" key="1">
    <source>
        <dbReference type="EMBL" id="QZP39627.1"/>
    </source>
</evidence>
<organism evidence="1 2">
    <name type="scientific">Halobaculum magnesiiphilum</name>
    <dbReference type="NCBI Taxonomy" id="1017351"/>
    <lineage>
        <taxon>Archaea</taxon>
        <taxon>Methanobacteriati</taxon>
        <taxon>Methanobacteriota</taxon>
        <taxon>Stenosarchaea group</taxon>
        <taxon>Halobacteria</taxon>
        <taxon>Halobacteriales</taxon>
        <taxon>Haloferacaceae</taxon>
        <taxon>Halobaculum</taxon>
    </lineage>
</organism>
<gene>
    <name evidence="1" type="ORF">K6T50_16685</name>
</gene>
<sequence>MSMYERGAPEEPLITDRWSGGVGWLAHPDETGLRASHAFVGDEGGVWLIDPLDAPGIDDELATLGEVAGVVVLSNYHARDADTFAARHEVPVFVPRWLSRVAEQIERPTEFVVDEFGSSGFKLRRCAPFPGWDEAIAYREADGTLYIPDVLGTAPVFTVGDERLGMYLLCRLAPPRGEFEDLSPERILVGHGTGLFADAPTALNSALAGARRQFPTALLQNGWVQLRALTAALGD</sequence>
<protein>
    <submittedName>
        <fullName evidence="1">Uncharacterized protein</fullName>
    </submittedName>
</protein>
<dbReference type="GeneID" id="67179813"/>
<dbReference type="AlphaFoldDB" id="A0A8T8WIG0"/>
<dbReference type="KEGG" id="hmp:K6T50_16685"/>
<dbReference type="Proteomes" id="UP000826254">
    <property type="component" value="Plasmid unnamed2"/>
</dbReference>
<name>A0A8T8WIG0_9EURY</name>
<geneLocation type="plasmid" evidence="1 2">
    <name>unnamed2</name>
</geneLocation>
<reference evidence="1 2" key="1">
    <citation type="journal article" date="2021" name="Int. J. Syst. Evol. Microbiol.">
        <title>Halobaculum halophilum sp. nov. and Halobaculum salinum sp. nov., isolated from salt lake and saline soil.</title>
        <authorList>
            <person name="Cui H.L."/>
            <person name="Shi X.W."/>
            <person name="Yin X.M."/>
            <person name="Yang X.Y."/>
            <person name="Hou J."/>
            <person name="Zhu L."/>
        </authorList>
    </citation>
    <scope>NUCLEOTIDE SEQUENCE [LARGE SCALE GENOMIC DNA]</scope>
    <source>
        <strain evidence="1 2">NBRC 109044</strain>
    </source>
</reference>
<evidence type="ECO:0000313" key="2">
    <source>
        <dbReference type="Proteomes" id="UP000826254"/>
    </source>
</evidence>